<evidence type="ECO:0000313" key="2">
    <source>
        <dbReference type="EMBL" id="BAK84064.1"/>
    </source>
</evidence>
<evidence type="ECO:0000313" key="3">
    <source>
        <dbReference type="Proteomes" id="UP000009044"/>
    </source>
</evidence>
<organism evidence="2 3">
    <name type="scientific">Komagataeibacter medellinensis (strain NBRC 3288 / BCRC 11682 / LMG 1693 / Kondo 51)</name>
    <name type="common">Gluconacetobacter medellinensis</name>
    <dbReference type="NCBI Taxonomy" id="634177"/>
    <lineage>
        <taxon>Bacteria</taxon>
        <taxon>Pseudomonadati</taxon>
        <taxon>Pseudomonadota</taxon>
        <taxon>Alphaproteobacteria</taxon>
        <taxon>Acetobacterales</taxon>
        <taxon>Acetobacteraceae</taxon>
        <taxon>Komagataeibacter</taxon>
    </lineage>
</organism>
<dbReference type="Proteomes" id="UP000009044">
    <property type="component" value="Chromosome"/>
</dbReference>
<reference evidence="3" key="1">
    <citation type="journal article" date="2011" name="J. Bacteriol.">
        <title>Complete genome sequence of NBRC 3288, a unique cellulose-nonproducing strain of Gluconacetobacter xylinus isolated from vinegar.</title>
        <authorList>
            <person name="Ogino H."/>
            <person name="Azuma Y."/>
            <person name="Hosoyama A."/>
            <person name="Nakazawa H."/>
            <person name="Matsutani M."/>
            <person name="Hasegawa A."/>
            <person name="Otsuyama K."/>
            <person name="Matsushita K."/>
            <person name="Fujita N."/>
            <person name="Shirai M."/>
        </authorList>
    </citation>
    <scope>NUCLEOTIDE SEQUENCE [LARGE SCALE GENOMIC DNA]</scope>
    <source>
        <strain evidence="3">NBRC 3288 / BCRC 11682 / LMG 1693</strain>
    </source>
</reference>
<sequence length="68" mass="7510">MDTPVTEFPEYASIAEITARFGISRGTQYRLITDGKIEAVKVGSATRIITATVEKYFTSLPRLKAATR</sequence>
<name>G2I7G7_KOMMN</name>
<gene>
    <name evidence="2" type="ordered locus">GLX_16520</name>
</gene>
<dbReference type="Pfam" id="PF12728">
    <property type="entry name" value="HTH_17"/>
    <property type="match status" value="1"/>
</dbReference>
<dbReference type="EMBL" id="AP012159">
    <property type="protein sequence ID" value="BAK84064.1"/>
    <property type="molecule type" value="Genomic_DNA"/>
</dbReference>
<dbReference type="HOGENOM" id="CLU_2788453_0_0_5"/>
<dbReference type="NCBIfam" id="TIGR01764">
    <property type="entry name" value="excise"/>
    <property type="match status" value="1"/>
</dbReference>
<evidence type="ECO:0000259" key="1">
    <source>
        <dbReference type="Pfam" id="PF12728"/>
    </source>
</evidence>
<accession>G2I7G7</accession>
<feature type="domain" description="Helix-turn-helix" evidence="1">
    <location>
        <begin position="13"/>
        <end position="59"/>
    </location>
</feature>
<dbReference type="RefSeq" id="WP_014105604.1">
    <property type="nucleotide sequence ID" value="NC_016027.1"/>
</dbReference>
<dbReference type="PATRIC" id="fig|634177.7.peg.1886"/>
<proteinExistence type="predicted"/>
<dbReference type="STRING" id="634177.GLX_16520"/>
<dbReference type="InterPro" id="IPR010093">
    <property type="entry name" value="SinI_DNA-bd"/>
</dbReference>
<dbReference type="KEGG" id="gxy:GLX_16520"/>
<dbReference type="AlphaFoldDB" id="G2I7G7"/>
<dbReference type="InterPro" id="IPR041657">
    <property type="entry name" value="HTH_17"/>
</dbReference>
<protein>
    <recommendedName>
        <fullName evidence="1">Helix-turn-helix domain-containing protein</fullName>
    </recommendedName>
</protein>
<dbReference type="GO" id="GO:0003677">
    <property type="term" value="F:DNA binding"/>
    <property type="evidence" value="ECO:0007669"/>
    <property type="project" value="InterPro"/>
</dbReference>